<feature type="transmembrane region" description="Helical" evidence="1">
    <location>
        <begin position="12"/>
        <end position="35"/>
    </location>
</feature>
<evidence type="ECO:0000313" key="3">
    <source>
        <dbReference type="Proteomes" id="UP001058364"/>
    </source>
</evidence>
<reference evidence="2" key="1">
    <citation type="submission" date="2022-08" db="EMBL/GenBank/DDBJ databases">
        <title>Complete genome sequence of Mycoplasma molare type strain H 542.</title>
        <authorList>
            <person name="Spergser J."/>
        </authorList>
    </citation>
    <scope>NUCLEOTIDE SEQUENCE</scope>
    <source>
        <strain evidence="2">H 542</strain>
    </source>
</reference>
<keyword evidence="1" id="KW-0472">Membrane</keyword>
<protein>
    <recommendedName>
        <fullName evidence="4">ABC transporter permease</fullName>
    </recommendedName>
</protein>
<name>A0ABY5TVM1_9BACT</name>
<evidence type="ECO:0000313" key="2">
    <source>
        <dbReference type="EMBL" id="UWD34051.1"/>
    </source>
</evidence>
<dbReference type="RefSeq" id="WP_027123076.1">
    <property type="nucleotide sequence ID" value="NZ_CP103423.1"/>
</dbReference>
<proteinExistence type="predicted"/>
<dbReference type="EMBL" id="CP103423">
    <property type="protein sequence ID" value="UWD34051.1"/>
    <property type="molecule type" value="Genomic_DNA"/>
</dbReference>
<sequence>MKKFLKLLENKKFRLLIISGLSLIIAFSFLIPWILVNIKDTALYNEYHFGNLKNKYVLELLDPFSSSVLNNRDYFESELPNLISSILNNKSNKISADDITKLQSLKNIPFEKFNNYAKDADNYFLKLIEYLENARINLINGLLGSFFSVSLSVSLVSGGILLKNYKIVAR</sequence>
<evidence type="ECO:0000256" key="1">
    <source>
        <dbReference type="SAM" id="Phobius"/>
    </source>
</evidence>
<gene>
    <name evidence="2" type="ORF">NX772_03010</name>
</gene>
<keyword evidence="3" id="KW-1185">Reference proteome</keyword>
<evidence type="ECO:0008006" key="4">
    <source>
        <dbReference type="Google" id="ProtNLM"/>
    </source>
</evidence>
<accession>A0ABY5TVM1</accession>
<feature type="transmembrane region" description="Helical" evidence="1">
    <location>
        <begin position="138"/>
        <end position="162"/>
    </location>
</feature>
<keyword evidence="1" id="KW-1133">Transmembrane helix</keyword>
<dbReference type="Proteomes" id="UP001058364">
    <property type="component" value="Chromosome"/>
</dbReference>
<keyword evidence="1" id="KW-0812">Transmembrane</keyword>
<organism evidence="2 3">
    <name type="scientific">Mesomycoplasma molare</name>
    <dbReference type="NCBI Taxonomy" id="171288"/>
    <lineage>
        <taxon>Bacteria</taxon>
        <taxon>Bacillati</taxon>
        <taxon>Mycoplasmatota</taxon>
        <taxon>Mycoplasmoidales</taxon>
        <taxon>Metamycoplasmataceae</taxon>
        <taxon>Mesomycoplasma</taxon>
    </lineage>
</organism>